<dbReference type="SMART" id="SM00353">
    <property type="entry name" value="HLH"/>
    <property type="match status" value="1"/>
</dbReference>
<name>A0AAD9LMZ5_9STRA</name>
<dbReference type="AlphaFoldDB" id="A0AAD9LMZ5"/>
<dbReference type="Proteomes" id="UP001259832">
    <property type="component" value="Unassembled WGS sequence"/>
</dbReference>
<dbReference type="SUPFAM" id="SSF55785">
    <property type="entry name" value="PYP-like sensor domain (PAS domain)"/>
    <property type="match status" value="1"/>
</dbReference>
<dbReference type="InterPro" id="IPR036638">
    <property type="entry name" value="HLH_DNA-bd_sf"/>
</dbReference>
<feature type="region of interest" description="Disordered" evidence="2">
    <location>
        <begin position="291"/>
        <end position="313"/>
    </location>
</feature>
<feature type="domain" description="BHLH" evidence="3">
    <location>
        <begin position="87"/>
        <end position="139"/>
    </location>
</feature>
<dbReference type="InterPro" id="IPR035965">
    <property type="entry name" value="PAS-like_dom_sf"/>
</dbReference>
<evidence type="ECO:0000256" key="1">
    <source>
        <dbReference type="SAM" id="Coils"/>
    </source>
</evidence>
<keyword evidence="1" id="KW-0175">Coiled coil</keyword>
<dbReference type="Gene3D" id="3.30.450.20">
    <property type="entry name" value="PAS domain"/>
    <property type="match status" value="1"/>
</dbReference>
<gene>
    <name evidence="4" type="ORF">P3T76_004679</name>
</gene>
<feature type="coiled-coil region" evidence="1">
    <location>
        <begin position="136"/>
        <end position="163"/>
    </location>
</feature>
<feature type="compositionally biased region" description="Basic and acidic residues" evidence="2">
    <location>
        <begin position="292"/>
        <end position="301"/>
    </location>
</feature>
<keyword evidence="5" id="KW-1185">Reference proteome</keyword>
<reference evidence="4" key="1">
    <citation type="submission" date="2023-08" db="EMBL/GenBank/DDBJ databases">
        <title>Reference Genome Resource for the Citrus Pathogen Phytophthora citrophthora.</title>
        <authorList>
            <person name="Moller H."/>
            <person name="Coetzee B."/>
            <person name="Rose L.J."/>
            <person name="Van Niekerk J.M."/>
        </authorList>
    </citation>
    <scope>NUCLEOTIDE SEQUENCE</scope>
    <source>
        <strain evidence="4">STE-U-9442</strain>
    </source>
</reference>
<protein>
    <recommendedName>
        <fullName evidence="3">BHLH domain-containing protein</fullName>
    </recommendedName>
</protein>
<organism evidence="4 5">
    <name type="scientific">Phytophthora citrophthora</name>
    <dbReference type="NCBI Taxonomy" id="4793"/>
    <lineage>
        <taxon>Eukaryota</taxon>
        <taxon>Sar</taxon>
        <taxon>Stramenopiles</taxon>
        <taxon>Oomycota</taxon>
        <taxon>Peronosporomycetes</taxon>
        <taxon>Peronosporales</taxon>
        <taxon>Peronosporaceae</taxon>
        <taxon>Phytophthora</taxon>
    </lineage>
</organism>
<dbReference type="GO" id="GO:0046983">
    <property type="term" value="F:protein dimerization activity"/>
    <property type="evidence" value="ECO:0007669"/>
    <property type="project" value="InterPro"/>
</dbReference>
<dbReference type="Gene3D" id="4.10.280.10">
    <property type="entry name" value="Helix-loop-helix DNA-binding domain"/>
    <property type="match status" value="1"/>
</dbReference>
<proteinExistence type="predicted"/>
<evidence type="ECO:0000313" key="4">
    <source>
        <dbReference type="EMBL" id="KAK1943283.1"/>
    </source>
</evidence>
<sequence>MSGNGYASSPNHLRYEQQPNDARAKLFLPPHALPGDFNQLMHVQQQHVAIKYEPGAAYYAPPALHVSSDYQAAQDNAATTPSSGAKRSREELNMKEKQRMFKLNDRINQLRTLLDDAGVQTKKNKQSILDNTSHYIEMLRGDLAIAQQKAERAEKQAETFRANAQPGNGIVDKAVHGVFEKTTTPRVVVDMDFKTVMLNSAFVKFTGLSELALKKKKTLRPYLCADSNKLDAILKKLRETKRSISTVVKASTTGKDEVLVNLIAAIVTDDKGKALNVEFSLIPMESQQIQEQRPRAAEQQKAKATVESTNEAAVKNEKDQSAIYVQL</sequence>
<accession>A0AAD9LMZ5</accession>
<dbReference type="Pfam" id="PF00010">
    <property type="entry name" value="HLH"/>
    <property type="match status" value="1"/>
</dbReference>
<dbReference type="CDD" id="cd00083">
    <property type="entry name" value="bHLH_SF"/>
    <property type="match status" value="1"/>
</dbReference>
<dbReference type="EMBL" id="JASMQC010000007">
    <property type="protein sequence ID" value="KAK1943283.1"/>
    <property type="molecule type" value="Genomic_DNA"/>
</dbReference>
<comment type="caution">
    <text evidence="4">The sequence shown here is derived from an EMBL/GenBank/DDBJ whole genome shotgun (WGS) entry which is preliminary data.</text>
</comment>
<dbReference type="SUPFAM" id="SSF47459">
    <property type="entry name" value="HLH, helix-loop-helix DNA-binding domain"/>
    <property type="match status" value="1"/>
</dbReference>
<evidence type="ECO:0000313" key="5">
    <source>
        <dbReference type="Proteomes" id="UP001259832"/>
    </source>
</evidence>
<dbReference type="PROSITE" id="PS50888">
    <property type="entry name" value="BHLH"/>
    <property type="match status" value="1"/>
</dbReference>
<evidence type="ECO:0000256" key="2">
    <source>
        <dbReference type="SAM" id="MobiDB-lite"/>
    </source>
</evidence>
<dbReference type="InterPro" id="IPR011598">
    <property type="entry name" value="bHLH_dom"/>
</dbReference>
<evidence type="ECO:0000259" key="3">
    <source>
        <dbReference type="PROSITE" id="PS50888"/>
    </source>
</evidence>